<dbReference type="InterPro" id="IPR045864">
    <property type="entry name" value="aa-tRNA-synth_II/BPL/LPL"/>
</dbReference>
<dbReference type="InterPro" id="IPR036690">
    <property type="entry name" value="Fdx_antiC-bd_sf"/>
</dbReference>
<evidence type="ECO:0000256" key="10">
    <source>
        <dbReference type="ARBA" id="ARBA00022842"/>
    </source>
</evidence>
<evidence type="ECO:0000256" key="16">
    <source>
        <dbReference type="PROSITE-ProRule" id="PRU00209"/>
    </source>
</evidence>
<dbReference type="Gene3D" id="2.40.50.140">
    <property type="entry name" value="Nucleic acid-binding proteins"/>
    <property type="match status" value="1"/>
</dbReference>
<dbReference type="InterPro" id="IPR033714">
    <property type="entry name" value="tRNA_bind_bactPheRS"/>
</dbReference>
<comment type="subcellular location">
    <subcellularLocation>
        <location evidence="1 15">Cytoplasm</location>
    </subcellularLocation>
</comment>
<keyword evidence="4 15" id="KW-0963">Cytoplasm</keyword>
<keyword evidence="9 15" id="KW-0067">ATP-binding</keyword>
<evidence type="ECO:0000256" key="4">
    <source>
        <dbReference type="ARBA" id="ARBA00022490"/>
    </source>
</evidence>
<dbReference type="HAMAP" id="MF_00283">
    <property type="entry name" value="Phe_tRNA_synth_beta1"/>
    <property type="match status" value="1"/>
</dbReference>
<protein>
    <recommendedName>
        <fullName evidence="15">Phenylalanine--tRNA ligase beta subunit</fullName>
        <ecNumber evidence="15">6.1.1.20</ecNumber>
    </recommendedName>
    <alternativeName>
        <fullName evidence="15">Phenylalanyl-tRNA synthetase beta subunit</fullName>
        <shortName evidence="15">PheRS</shortName>
    </alternativeName>
</protein>
<evidence type="ECO:0000256" key="2">
    <source>
        <dbReference type="ARBA" id="ARBA00008653"/>
    </source>
</evidence>
<dbReference type="Gene3D" id="3.30.56.10">
    <property type="match status" value="2"/>
</dbReference>
<dbReference type="CDD" id="cd02796">
    <property type="entry name" value="tRNA_bind_bactPheRS"/>
    <property type="match status" value="1"/>
</dbReference>
<dbReference type="Pfam" id="PF03483">
    <property type="entry name" value="B3_4"/>
    <property type="match status" value="1"/>
</dbReference>
<evidence type="ECO:0000313" key="20">
    <source>
        <dbReference type="EMBL" id="GAA5198894.1"/>
    </source>
</evidence>
<keyword evidence="6 15" id="KW-0436">Ligase</keyword>
<proteinExistence type="inferred from homology"/>
<dbReference type="Gene3D" id="3.30.930.10">
    <property type="entry name" value="Bira Bifunctional Protein, Domain 2"/>
    <property type="match status" value="1"/>
</dbReference>
<comment type="caution">
    <text evidence="20">The sequence shown here is derived from an EMBL/GenBank/DDBJ whole genome shotgun (WGS) entry which is preliminary data.</text>
</comment>
<reference evidence="21" key="1">
    <citation type="journal article" date="2019" name="Int. J. Syst. Evol. Microbiol.">
        <title>The Global Catalogue of Microorganisms (GCM) 10K type strain sequencing project: providing services to taxonomists for standard genome sequencing and annotation.</title>
        <authorList>
            <consortium name="The Broad Institute Genomics Platform"/>
            <consortium name="The Broad Institute Genome Sequencing Center for Infectious Disease"/>
            <person name="Wu L."/>
            <person name="Ma J."/>
        </authorList>
    </citation>
    <scope>NUCLEOTIDE SEQUENCE [LARGE SCALE GENOMIC DNA]</scope>
    <source>
        <strain evidence="21">JCM 18304</strain>
    </source>
</reference>
<evidence type="ECO:0000256" key="1">
    <source>
        <dbReference type="ARBA" id="ARBA00004496"/>
    </source>
</evidence>
<evidence type="ECO:0000259" key="18">
    <source>
        <dbReference type="PROSITE" id="PS51447"/>
    </source>
</evidence>
<evidence type="ECO:0000256" key="8">
    <source>
        <dbReference type="ARBA" id="ARBA00022741"/>
    </source>
</evidence>
<dbReference type="Proteomes" id="UP001501570">
    <property type="component" value="Unassembled WGS sequence"/>
</dbReference>
<organism evidence="20 21">
    <name type="scientific">Rugosimonospora acidiphila</name>
    <dbReference type="NCBI Taxonomy" id="556531"/>
    <lineage>
        <taxon>Bacteria</taxon>
        <taxon>Bacillati</taxon>
        <taxon>Actinomycetota</taxon>
        <taxon>Actinomycetes</taxon>
        <taxon>Micromonosporales</taxon>
        <taxon>Micromonosporaceae</taxon>
        <taxon>Rugosimonospora</taxon>
    </lineage>
</organism>
<feature type="domain" description="B5" evidence="19">
    <location>
        <begin position="414"/>
        <end position="498"/>
    </location>
</feature>
<keyword evidence="8 15" id="KW-0547">Nucleotide-binding</keyword>
<evidence type="ECO:0000259" key="19">
    <source>
        <dbReference type="PROSITE" id="PS51483"/>
    </source>
</evidence>
<evidence type="ECO:0000256" key="5">
    <source>
        <dbReference type="ARBA" id="ARBA00022555"/>
    </source>
</evidence>
<accession>A0ABP9SMY9</accession>
<comment type="subunit">
    <text evidence="3 15">Tetramer of two alpha and two beta subunits.</text>
</comment>
<evidence type="ECO:0000256" key="12">
    <source>
        <dbReference type="ARBA" id="ARBA00022917"/>
    </source>
</evidence>
<feature type="binding site" evidence="15">
    <location>
        <position position="485"/>
    </location>
    <ligand>
        <name>Mg(2+)</name>
        <dbReference type="ChEBI" id="CHEBI:18420"/>
        <note>shared with alpha subunit</note>
    </ligand>
</feature>
<comment type="catalytic activity">
    <reaction evidence="14 15">
        <text>tRNA(Phe) + L-phenylalanine + ATP = L-phenylalanyl-tRNA(Phe) + AMP + diphosphate + H(+)</text>
        <dbReference type="Rhea" id="RHEA:19413"/>
        <dbReference type="Rhea" id="RHEA-COMP:9668"/>
        <dbReference type="Rhea" id="RHEA-COMP:9699"/>
        <dbReference type="ChEBI" id="CHEBI:15378"/>
        <dbReference type="ChEBI" id="CHEBI:30616"/>
        <dbReference type="ChEBI" id="CHEBI:33019"/>
        <dbReference type="ChEBI" id="CHEBI:58095"/>
        <dbReference type="ChEBI" id="CHEBI:78442"/>
        <dbReference type="ChEBI" id="CHEBI:78531"/>
        <dbReference type="ChEBI" id="CHEBI:456215"/>
        <dbReference type="EC" id="6.1.1.20"/>
    </reaction>
</comment>
<dbReference type="InterPro" id="IPR041616">
    <property type="entry name" value="PheRS_beta_core"/>
</dbReference>
<evidence type="ECO:0000256" key="7">
    <source>
        <dbReference type="ARBA" id="ARBA00022723"/>
    </source>
</evidence>
<keyword evidence="10 15" id="KW-0460">Magnesium</keyword>
<evidence type="ECO:0000313" key="21">
    <source>
        <dbReference type="Proteomes" id="UP001501570"/>
    </source>
</evidence>
<dbReference type="EMBL" id="BAABJQ010000035">
    <property type="protein sequence ID" value="GAA5198894.1"/>
    <property type="molecule type" value="Genomic_DNA"/>
</dbReference>
<dbReference type="SUPFAM" id="SSF50249">
    <property type="entry name" value="Nucleic acid-binding proteins"/>
    <property type="match status" value="1"/>
</dbReference>
<sequence length="847" mass="89719">MRIAISWLREYVDVPVEPDALERALVGMGLEVEEIVDLRTTVTGPLVLGRVLSAELLTGFKKPIRYCQVDVGEAEPRGIVCGAPNVAEGETVVVALPGAVLPGDFAIAARKTYGKVSDGMICSVRELGLGDDHAGIMVIPPSERLHPGDDARPVVGLDDIVVELEITPDRGYCHSARGIARELSHAFGVPLRDPARIDAPGATEPSPYPITVDDPVGCDRFAVRMVRGIDPAAQAPQWMKQRLSVAGIRSISLAVDITNYVMLELGQPMHAFDPNRLAGPLLVRRARAGERLTTLDGVDRELDGEDMVICDTGLDNPLAPGAGLPVSLAAVMGGENSEMQPDSVDVLFEAAHWDPVMVSRTARRHRLLSEAAKRWERGVDPQLPLVALQRAVTLMTEFGGGRPEPGVLDLDHVVAPRPIVMPSSLPGRVAGIAYPEQRVAQLLQEVGCAVSPGQPAEPGPAAVPALVVTPPTWRPDLLQPADLVEEVVRLDGYNKIESVLPAAPAGNGLTPTQRRRRTVGRALAEAGFVEALSYPFVAAGALDALGLPDDDSRRAAVRLANPLSDEEPLLRTTLLPPLLGTVRRNLGRGQRDVALFELGTVFLRRPDQPAAPAMGVDGRPSESDLAATEAAIPHQPWHVAAVLVGDVERAGWWGAGRTASWADAIEAARTTVDAAGARVTVRAAQRAPWHPGRCAEFVLAGQAGEPETVVGYAGELHPAVCEAFELPRGSAAMELDLDALPLPGIVAAPDFSTYPPALIDVAVVVDATTPAAAVQDALVTGAGPLLETVRLFDVYSSEQLGEGRKSLAYKLTFRAPDRTLTGDEAVAARDAAVAEAARRVGAVLRGA</sequence>
<dbReference type="InterPro" id="IPR012340">
    <property type="entry name" value="NA-bd_OB-fold"/>
</dbReference>
<evidence type="ECO:0000256" key="13">
    <source>
        <dbReference type="ARBA" id="ARBA00023146"/>
    </source>
</evidence>
<dbReference type="EC" id="6.1.1.20" evidence="15"/>
<dbReference type="CDD" id="cd00769">
    <property type="entry name" value="PheRS_beta_core"/>
    <property type="match status" value="1"/>
</dbReference>
<dbReference type="InterPro" id="IPR005147">
    <property type="entry name" value="tRNA_synthase_B5-dom"/>
</dbReference>
<dbReference type="SMART" id="SM00873">
    <property type="entry name" value="B3_4"/>
    <property type="match status" value="1"/>
</dbReference>
<dbReference type="RefSeq" id="WP_345637674.1">
    <property type="nucleotide sequence ID" value="NZ_BAABJQ010000035.1"/>
</dbReference>
<dbReference type="Gene3D" id="3.30.70.380">
    <property type="entry name" value="Ferrodoxin-fold anticodon-binding domain"/>
    <property type="match status" value="1"/>
</dbReference>
<dbReference type="PANTHER" id="PTHR10947:SF0">
    <property type="entry name" value="PHENYLALANINE--TRNA LIGASE BETA SUBUNIT"/>
    <property type="match status" value="1"/>
</dbReference>
<dbReference type="SUPFAM" id="SSF56037">
    <property type="entry name" value="PheT/TilS domain"/>
    <property type="match status" value="1"/>
</dbReference>
<dbReference type="InterPro" id="IPR005146">
    <property type="entry name" value="B3/B4_tRNA-bd"/>
</dbReference>
<evidence type="ECO:0000256" key="15">
    <source>
        <dbReference type="HAMAP-Rule" id="MF_00283"/>
    </source>
</evidence>
<comment type="cofactor">
    <cofactor evidence="15">
        <name>Mg(2+)</name>
        <dbReference type="ChEBI" id="CHEBI:18420"/>
    </cofactor>
    <text evidence="15">Binds 2 magnesium ions per tetramer.</text>
</comment>
<dbReference type="NCBIfam" id="TIGR00472">
    <property type="entry name" value="pheT_bact"/>
    <property type="match status" value="1"/>
</dbReference>
<dbReference type="SUPFAM" id="SSF46955">
    <property type="entry name" value="Putative DNA-binding domain"/>
    <property type="match status" value="1"/>
</dbReference>
<evidence type="ECO:0000256" key="11">
    <source>
        <dbReference type="ARBA" id="ARBA00022884"/>
    </source>
</evidence>
<keyword evidence="12 15" id="KW-0648">Protein biosynthesis</keyword>
<dbReference type="GO" id="GO:0016874">
    <property type="term" value="F:ligase activity"/>
    <property type="evidence" value="ECO:0007669"/>
    <property type="project" value="UniProtKB-KW"/>
</dbReference>
<dbReference type="Pfam" id="PF17759">
    <property type="entry name" value="tRNA_synthFbeta"/>
    <property type="match status" value="1"/>
</dbReference>
<keyword evidence="21" id="KW-1185">Reference proteome</keyword>
<keyword evidence="13 15" id="KW-0030">Aminoacyl-tRNA synthetase</keyword>
<name>A0ABP9SMY9_9ACTN</name>
<evidence type="ECO:0000256" key="3">
    <source>
        <dbReference type="ARBA" id="ARBA00011209"/>
    </source>
</evidence>
<dbReference type="SUPFAM" id="SSF54991">
    <property type="entry name" value="Anticodon-binding domain of PheRS"/>
    <property type="match status" value="1"/>
</dbReference>
<dbReference type="Pfam" id="PF03484">
    <property type="entry name" value="B5"/>
    <property type="match status" value="1"/>
</dbReference>
<keyword evidence="11 16" id="KW-0694">RNA-binding</keyword>
<dbReference type="SMART" id="SM00874">
    <property type="entry name" value="B5"/>
    <property type="match status" value="1"/>
</dbReference>
<dbReference type="Pfam" id="PF01588">
    <property type="entry name" value="tRNA_bind"/>
    <property type="match status" value="1"/>
</dbReference>
<keyword evidence="7 15" id="KW-0479">Metal-binding</keyword>
<evidence type="ECO:0000256" key="9">
    <source>
        <dbReference type="ARBA" id="ARBA00022840"/>
    </source>
</evidence>
<keyword evidence="5 16" id="KW-0820">tRNA-binding</keyword>
<gene>
    <name evidence="20" type="primary">pheT_1</name>
    <name evidence="15" type="synonym">pheT</name>
    <name evidence="20" type="ORF">GCM10023322_73280</name>
</gene>
<dbReference type="SMART" id="SM00896">
    <property type="entry name" value="FDX-ACB"/>
    <property type="match status" value="1"/>
</dbReference>
<evidence type="ECO:0000259" key="17">
    <source>
        <dbReference type="PROSITE" id="PS50886"/>
    </source>
</evidence>
<dbReference type="PROSITE" id="PS51483">
    <property type="entry name" value="B5"/>
    <property type="match status" value="1"/>
</dbReference>
<dbReference type="SUPFAM" id="SSF55681">
    <property type="entry name" value="Class II aaRS and biotin synthetases"/>
    <property type="match status" value="1"/>
</dbReference>
<dbReference type="InterPro" id="IPR004532">
    <property type="entry name" value="Phe-tRNA-ligase_IIc_bsu_bact"/>
</dbReference>
<dbReference type="InterPro" id="IPR045060">
    <property type="entry name" value="Phe-tRNA-ligase_IIc_bsu"/>
</dbReference>
<dbReference type="InterPro" id="IPR005121">
    <property type="entry name" value="Fdx_antiC-bd"/>
</dbReference>
<dbReference type="InterPro" id="IPR020825">
    <property type="entry name" value="Phe-tRNA_synthase-like_B3/B4"/>
</dbReference>
<dbReference type="Gene3D" id="3.50.40.10">
    <property type="entry name" value="Phenylalanyl-trna Synthetase, Chain B, domain 3"/>
    <property type="match status" value="1"/>
</dbReference>
<feature type="domain" description="TRNA-binding" evidence="17">
    <location>
        <begin position="40"/>
        <end position="152"/>
    </location>
</feature>
<dbReference type="InterPro" id="IPR009061">
    <property type="entry name" value="DNA-bd_dom_put_sf"/>
</dbReference>
<dbReference type="Pfam" id="PF03147">
    <property type="entry name" value="FDX-ACB"/>
    <property type="match status" value="1"/>
</dbReference>
<comment type="similarity">
    <text evidence="2 15">Belongs to the phenylalanyl-tRNA synthetase beta subunit family. Type 1 subfamily.</text>
</comment>
<evidence type="ECO:0000256" key="14">
    <source>
        <dbReference type="ARBA" id="ARBA00049255"/>
    </source>
</evidence>
<feature type="binding site" evidence="15">
    <location>
        <position position="482"/>
    </location>
    <ligand>
        <name>Mg(2+)</name>
        <dbReference type="ChEBI" id="CHEBI:18420"/>
        <note>shared with alpha subunit</note>
    </ligand>
</feature>
<dbReference type="PROSITE" id="PS50886">
    <property type="entry name" value="TRBD"/>
    <property type="match status" value="1"/>
</dbReference>
<dbReference type="PROSITE" id="PS51447">
    <property type="entry name" value="FDX_ACB"/>
    <property type="match status" value="1"/>
</dbReference>
<feature type="domain" description="FDX-ACB" evidence="18">
    <location>
        <begin position="752"/>
        <end position="845"/>
    </location>
</feature>
<evidence type="ECO:0000256" key="6">
    <source>
        <dbReference type="ARBA" id="ARBA00022598"/>
    </source>
</evidence>
<dbReference type="InterPro" id="IPR002547">
    <property type="entry name" value="tRNA-bd_dom"/>
</dbReference>
<feature type="binding site" evidence="15">
    <location>
        <position position="476"/>
    </location>
    <ligand>
        <name>Mg(2+)</name>
        <dbReference type="ChEBI" id="CHEBI:18420"/>
        <note>shared with alpha subunit</note>
    </ligand>
</feature>
<dbReference type="PANTHER" id="PTHR10947">
    <property type="entry name" value="PHENYLALANYL-TRNA SYNTHETASE BETA CHAIN AND LEUCINE-RICH REPEAT-CONTAINING PROTEIN 47"/>
    <property type="match status" value="1"/>
</dbReference>
<feature type="binding site" evidence="15">
    <location>
        <position position="486"/>
    </location>
    <ligand>
        <name>Mg(2+)</name>
        <dbReference type="ChEBI" id="CHEBI:18420"/>
        <note>shared with alpha subunit</note>
    </ligand>
</feature>